<organism evidence="2 3">
    <name type="scientific">Mycobacterium saskatchewanense</name>
    <dbReference type="NCBI Taxonomy" id="220927"/>
    <lineage>
        <taxon>Bacteria</taxon>
        <taxon>Bacillati</taxon>
        <taxon>Actinomycetota</taxon>
        <taxon>Actinomycetes</taxon>
        <taxon>Mycobacteriales</taxon>
        <taxon>Mycobacteriaceae</taxon>
        <taxon>Mycobacterium</taxon>
        <taxon>Mycobacterium simiae complex</taxon>
    </lineage>
</organism>
<accession>A0AAJ3NRR4</accession>
<comment type="caution">
    <text evidence="2">The sequence shown here is derived from an EMBL/GenBank/DDBJ whole genome shotgun (WGS) entry which is preliminary data.</text>
</comment>
<sequence length="138" mass="15222">MCKERCMISARELMRAHIRNLQNDFAAWRALFADDAVMEFAFGASAGVASPCRGIDEIAASVKGFLDSVQDFKISGVIIYQIEGDDAVIAEFSGTANVAATGRTYNQDYIVYLRAQDGKIIHVREYFDPARTVAAFRA</sequence>
<feature type="domain" description="SnoaL-like" evidence="1">
    <location>
        <begin position="23"/>
        <end position="122"/>
    </location>
</feature>
<dbReference type="InterPro" id="IPR037401">
    <property type="entry name" value="SnoaL-like"/>
</dbReference>
<proteinExistence type="predicted"/>
<keyword evidence="3" id="KW-1185">Reference proteome</keyword>
<dbReference type="InterPro" id="IPR032710">
    <property type="entry name" value="NTF2-like_dom_sf"/>
</dbReference>
<dbReference type="SUPFAM" id="SSF54427">
    <property type="entry name" value="NTF2-like"/>
    <property type="match status" value="1"/>
</dbReference>
<dbReference type="EMBL" id="LQPR01000022">
    <property type="protein sequence ID" value="ORW72671.1"/>
    <property type="molecule type" value="Genomic_DNA"/>
</dbReference>
<evidence type="ECO:0000313" key="3">
    <source>
        <dbReference type="Proteomes" id="UP000193387"/>
    </source>
</evidence>
<dbReference type="Gene3D" id="3.10.450.50">
    <property type="match status" value="1"/>
</dbReference>
<name>A0AAJ3NRR4_9MYCO</name>
<evidence type="ECO:0000259" key="1">
    <source>
        <dbReference type="Pfam" id="PF12680"/>
    </source>
</evidence>
<dbReference type="Pfam" id="PF12680">
    <property type="entry name" value="SnoaL_2"/>
    <property type="match status" value="1"/>
</dbReference>
<evidence type="ECO:0000313" key="2">
    <source>
        <dbReference type="EMBL" id="ORW72671.1"/>
    </source>
</evidence>
<protein>
    <recommendedName>
        <fullName evidence="1">SnoaL-like domain-containing protein</fullName>
    </recommendedName>
</protein>
<dbReference type="Proteomes" id="UP000193387">
    <property type="component" value="Unassembled WGS sequence"/>
</dbReference>
<reference evidence="2 3" key="1">
    <citation type="submission" date="2016-01" db="EMBL/GenBank/DDBJ databases">
        <title>The new phylogeny of the genus Mycobacterium.</title>
        <authorList>
            <person name="Tarcisio F."/>
            <person name="Conor M."/>
            <person name="Antonella G."/>
            <person name="Elisabetta G."/>
            <person name="Giulia F.S."/>
            <person name="Sara T."/>
            <person name="Anna F."/>
            <person name="Clotilde B."/>
            <person name="Roberto B."/>
            <person name="Veronica D.S."/>
            <person name="Fabio R."/>
            <person name="Monica P."/>
            <person name="Olivier J."/>
            <person name="Enrico T."/>
            <person name="Nicola S."/>
        </authorList>
    </citation>
    <scope>NUCLEOTIDE SEQUENCE [LARGE SCALE GENOMIC DNA]</scope>
    <source>
        <strain evidence="2 3">DSM 44616</strain>
    </source>
</reference>
<dbReference type="AlphaFoldDB" id="A0AAJ3NRR4"/>
<gene>
    <name evidence="2" type="ORF">AWC23_09480</name>
</gene>